<keyword evidence="11" id="KW-1185">Reference proteome</keyword>
<evidence type="ECO:0000313" key="11">
    <source>
        <dbReference type="Proteomes" id="UP000317519"/>
    </source>
</evidence>
<feature type="transmembrane region" description="Helical" evidence="7">
    <location>
        <begin position="23"/>
        <end position="50"/>
    </location>
</feature>
<protein>
    <submittedName>
        <fullName evidence="10">ABC transport system permease protein</fullName>
    </submittedName>
</protein>
<evidence type="ECO:0000256" key="2">
    <source>
        <dbReference type="ARBA" id="ARBA00022475"/>
    </source>
</evidence>
<proteinExistence type="inferred from homology"/>
<dbReference type="Pfam" id="PF12704">
    <property type="entry name" value="MacB_PCD"/>
    <property type="match status" value="1"/>
</dbReference>
<evidence type="ECO:0000259" key="9">
    <source>
        <dbReference type="Pfam" id="PF12704"/>
    </source>
</evidence>
<sequence length="416" mass="45623">MGMMLKLFKENVRIASGSIRTQLLRTVLTVMIIAIGITALVSILTVVSALENTISSDFASMGANTFNIKQYENTVRRQGRDEREIINPIISYPEAVAFKNKYNYPLTETSLSFTATAGAEVKYESTKTDPENSVVGVDEYFMTNSGLETSSGRNFTRFDVDNNAYVCIVGSDFEKGLFKDINPIDKVVSIRGAKFRVIGVLKEKGSTFGNSQDLRILIPIQVARSLFTAPNINYTVSVMVNKKELLEQALDNATSVMRRVRKLSPIKDNNFGIVRSDDLINKILGITQYLGWASWLIGIITVLGSSIALMNIMIVSVTERTREIGVRKALGAKKTTIAIQFFIETLLIGQMGGLVGIIFGILIGFGIATAMDFAFVIPWGAIMAAFITSFIVAIASGLYPAIKAAVLDPIEALRYE</sequence>
<feature type="transmembrane region" description="Helical" evidence="7">
    <location>
        <begin position="338"/>
        <end position="367"/>
    </location>
</feature>
<feature type="transmembrane region" description="Helical" evidence="7">
    <location>
        <begin position="373"/>
        <end position="395"/>
    </location>
</feature>
<organism evidence="10 11">
    <name type="scientific">Flavobacterium tiangeerense</name>
    <dbReference type="NCBI Taxonomy" id="459471"/>
    <lineage>
        <taxon>Bacteria</taxon>
        <taxon>Pseudomonadati</taxon>
        <taxon>Bacteroidota</taxon>
        <taxon>Flavobacteriia</taxon>
        <taxon>Flavobacteriales</taxon>
        <taxon>Flavobacteriaceae</taxon>
        <taxon>Flavobacterium</taxon>
    </lineage>
</organism>
<evidence type="ECO:0000256" key="5">
    <source>
        <dbReference type="ARBA" id="ARBA00023136"/>
    </source>
</evidence>
<keyword evidence="5 7" id="KW-0472">Membrane</keyword>
<evidence type="ECO:0000256" key="7">
    <source>
        <dbReference type="SAM" id="Phobius"/>
    </source>
</evidence>
<keyword evidence="4 7" id="KW-1133">Transmembrane helix</keyword>
<dbReference type="PANTHER" id="PTHR30572:SF4">
    <property type="entry name" value="ABC TRANSPORTER PERMEASE YTRF"/>
    <property type="match status" value="1"/>
</dbReference>
<comment type="subcellular location">
    <subcellularLocation>
        <location evidence="1">Cell membrane</location>
        <topology evidence="1">Multi-pass membrane protein</topology>
    </subcellularLocation>
</comment>
<dbReference type="InterPro" id="IPR050250">
    <property type="entry name" value="Macrolide_Exporter_MacB"/>
</dbReference>
<comment type="similarity">
    <text evidence="6">Belongs to the ABC-4 integral membrane protein family.</text>
</comment>
<keyword evidence="3 7" id="KW-0812">Transmembrane</keyword>
<dbReference type="PANTHER" id="PTHR30572">
    <property type="entry name" value="MEMBRANE COMPONENT OF TRANSPORTER-RELATED"/>
    <property type="match status" value="1"/>
</dbReference>
<dbReference type="EMBL" id="VLKO01000001">
    <property type="protein sequence ID" value="TWI03278.1"/>
    <property type="molecule type" value="Genomic_DNA"/>
</dbReference>
<feature type="transmembrane region" description="Helical" evidence="7">
    <location>
        <begin position="292"/>
        <end position="317"/>
    </location>
</feature>
<evidence type="ECO:0000256" key="3">
    <source>
        <dbReference type="ARBA" id="ARBA00022692"/>
    </source>
</evidence>
<evidence type="ECO:0000256" key="4">
    <source>
        <dbReference type="ARBA" id="ARBA00022989"/>
    </source>
</evidence>
<evidence type="ECO:0000259" key="8">
    <source>
        <dbReference type="Pfam" id="PF02687"/>
    </source>
</evidence>
<feature type="domain" description="ABC3 transporter permease C-terminal" evidence="8">
    <location>
        <begin position="296"/>
        <end position="405"/>
    </location>
</feature>
<comment type="caution">
    <text evidence="10">The sequence shown here is derived from an EMBL/GenBank/DDBJ whole genome shotgun (WGS) entry which is preliminary data.</text>
</comment>
<dbReference type="Pfam" id="PF02687">
    <property type="entry name" value="FtsX"/>
    <property type="match status" value="1"/>
</dbReference>
<reference evidence="10 11" key="1">
    <citation type="journal article" date="2015" name="Stand. Genomic Sci.">
        <title>Genomic Encyclopedia of Bacterial and Archaeal Type Strains, Phase III: the genomes of soil and plant-associated and newly described type strains.</title>
        <authorList>
            <person name="Whitman W.B."/>
            <person name="Woyke T."/>
            <person name="Klenk H.P."/>
            <person name="Zhou Y."/>
            <person name="Lilburn T.G."/>
            <person name="Beck B.J."/>
            <person name="De Vos P."/>
            <person name="Vandamme P."/>
            <person name="Eisen J.A."/>
            <person name="Garrity G."/>
            <person name="Hugenholtz P."/>
            <person name="Kyrpides N.C."/>
        </authorList>
    </citation>
    <scope>NUCLEOTIDE SEQUENCE [LARGE SCALE GENOMIC DNA]</scope>
    <source>
        <strain evidence="10 11">CGMCC 1.6847</strain>
    </source>
</reference>
<evidence type="ECO:0000313" key="10">
    <source>
        <dbReference type="EMBL" id="TWI03278.1"/>
    </source>
</evidence>
<dbReference type="InterPro" id="IPR025857">
    <property type="entry name" value="MacB_PCD"/>
</dbReference>
<name>A0ABY3FND6_9FLAO</name>
<feature type="domain" description="MacB-like periplasmic core" evidence="9">
    <location>
        <begin position="26"/>
        <end position="254"/>
    </location>
</feature>
<dbReference type="Proteomes" id="UP000317519">
    <property type="component" value="Unassembled WGS sequence"/>
</dbReference>
<dbReference type="InterPro" id="IPR003838">
    <property type="entry name" value="ABC3_permease_C"/>
</dbReference>
<keyword evidence="2" id="KW-1003">Cell membrane</keyword>
<evidence type="ECO:0000256" key="1">
    <source>
        <dbReference type="ARBA" id="ARBA00004651"/>
    </source>
</evidence>
<gene>
    <name evidence="10" type="ORF">IQ05_00213</name>
</gene>
<accession>A0ABY3FND6</accession>
<evidence type="ECO:0000256" key="6">
    <source>
        <dbReference type="ARBA" id="ARBA00038076"/>
    </source>
</evidence>